<dbReference type="OrthoDB" id="4377327at2"/>
<comment type="caution">
    <text evidence="1">The sequence shown here is derived from an EMBL/GenBank/DDBJ whole genome shotgun (WGS) entry which is preliminary data.</text>
</comment>
<dbReference type="InterPro" id="IPR012349">
    <property type="entry name" value="Split_barrel_FMN-bd"/>
</dbReference>
<dbReference type="AlphaFoldDB" id="A0A1E3RQ48"/>
<dbReference type="Proteomes" id="UP000094053">
    <property type="component" value="Unassembled WGS sequence"/>
</dbReference>
<dbReference type="InterPro" id="IPR004378">
    <property type="entry name" value="F420H2_quin_Rdtase"/>
</dbReference>
<dbReference type="Pfam" id="PF04075">
    <property type="entry name" value="F420H2_quin_red"/>
    <property type="match status" value="1"/>
</dbReference>
<dbReference type="RefSeq" id="WP_069412232.1">
    <property type="nucleotide sequence ID" value="NZ_JACKUL010000018.1"/>
</dbReference>
<accession>A0A1E3RQ48</accession>
<sequence>MRASEHPNNAPGVPMLFPPWIENLQVKYLNKVMRPLARVMPGMATVKHRGRRSGKPYETIVTAYRTGDTVAVALGHGKTDWVKNVLAAGEAELRIGRRDLRLVNPRIVPVGGDATGLPRMARLQVGRMAIFVADVA</sequence>
<dbReference type="STRING" id="1776.BHQ18_03805"/>
<proteinExistence type="predicted"/>
<evidence type="ECO:0000313" key="2">
    <source>
        <dbReference type="Proteomes" id="UP000094053"/>
    </source>
</evidence>
<keyword evidence="2" id="KW-1185">Reference proteome</keyword>
<evidence type="ECO:0000313" key="1">
    <source>
        <dbReference type="EMBL" id="ODQ91979.1"/>
    </source>
</evidence>
<dbReference type="Gene3D" id="2.30.110.10">
    <property type="entry name" value="Electron Transport, Fmn-binding Protein, Chain A"/>
    <property type="match status" value="1"/>
</dbReference>
<gene>
    <name evidence="1" type="ORF">BHQ18_03805</name>
</gene>
<protein>
    <submittedName>
        <fullName evidence="1">Nitroreductase</fullName>
    </submittedName>
</protein>
<dbReference type="NCBIfam" id="TIGR00026">
    <property type="entry name" value="hi_GC_TIGR00026"/>
    <property type="match status" value="1"/>
</dbReference>
<dbReference type="EMBL" id="MIHA01000002">
    <property type="protein sequence ID" value="ODQ91979.1"/>
    <property type="molecule type" value="Genomic_DNA"/>
</dbReference>
<organism evidence="1 2">
    <name type="scientific">Mycolicibacterium flavescens</name>
    <name type="common">Mycobacterium flavescens</name>
    <dbReference type="NCBI Taxonomy" id="1776"/>
    <lineage>
        <taxon>Bacteria</taxon>
        <taxon>Bacillati</taxon>
        <taxon>Actinomycetota</taxon>
        <taxon>Actinomycetes</taxon>
        <taxon>Mycobacteriales</taxon>
        <taxon>Mycobacteriaceae</taxon>
        <taxon>Mycolicibacterium</taxon>
    </lineage>
</organism>
<dbReference type="GO" id="GO:0016491">
    <property type="term" value="F:oxidoreductase activity"/>
    <property type="evidence" value="ECO:0007669"/>
    <property type="project" value="InterPro"/>
</dbReference>
<reference evidence="2" key="1">
    <citation type="submission" date="2016-09" db="EMBL/GenBank/DDBJ databases">
        <authorList>
            <person name="Greninger A.L."/>
            <person name="Jerome K.R."/>
            <person name="Mcnair B."/>
            <person name="Wallis C."/>
            <person name="Fang F."/>
        </authorList>
    </citation>
    <scope>NUCLEOTIDE SEQUENCE [LARGE SCALE GENOMIC DNA]</scope>
    <source>
        <strain evidence="2">M6</strain>
    </source>
</reference>
<name>A0A1E3RQ48_MYCFV</name>